<dbReference type="Proteomes" id="UP000070121">
    <property type="component" value="Unassembled WGS sequence"/>
</dbReference>
<reference evidence="2 3" key="1">
    <citation type="submission" date="2014-02" db="EMBL/GenBank/DDBJ databases">
        <title>The genome sequence of Colletotrichum salicis CBS 607.94.</title>
        <authorList>
            <person name="Baroncelli R."/>
            <person name="Thon M.R."/>
        </authorList>
    </citation>
    <scope>NUCLEOTIDE SEQUENCE [LARGE SCALE GENOMIC DNA]</scope>
    <source>
        <strain evidence="2 3">CBS 607.94</strain>
    </source>
</reference>
<dbReference type="OrthoDB" id="2963168at2759"/>
<dbReference type="AlphaFoldDB" id="A0A135RVM7"/>
<comment type="caution">
    <text evidence="2">The sequence shown here is derived from an EMBL/GenBank/DDBJ whole genome shotgun (WGS) entry which is preliminary data.</text>
</comment>
<evidence type="ECO:0000313" key="2">
    <source>
        <dbReference type="EMBL" id="KXH27639.1"/>
    </source>
</evidence>
<keyword evidence="1" id="KW-1133">Transmembrane helix</keyword>
<keyword evidence="1" id="KW-0812">Transmembrane</keyword>
<sequence>MANLDLASTVDTWVAAFLALLALGVFVGPFFVWRANQTERHKALDKLEKGEAEGGGFVSKSLRLFRRVRVPELSKEPQFSGRQLVGSGEARTVSPESAGWIQLCLLIKAHGVDMSLSDPLAIDEEKTVATPHVALPIYCRTIPLTTRRLPTLYGI</sequence>
<name>A0A135RVM7_9PEZI</name>
<feature type="transmembrane region" description="Helical" evidence="1">
    <location>
        <begin position="12"/>
        <end position="33"/>
    </location>
</feature>
<accession>A0A135RVM7</accession>
<keyword evidence="1" id="KW-0472">Membrane</keyword>
<keyword evidence="3" id="KW-1185">Reference proteome</keyword>
<gene>
    <name evidence="2" type="ORF">CSAL01_04510</name>
</gene>
<protein>
    <submittedName>
        <fullName evidence="2">Uncharacterized protein</fullName>
    </submittedName>
</protein>
<organism evidence="2 3">
    <name type="scientific">Colletotrichum salicis</name>
    <dbReference type="NCBI Taxonomy" id="1209931"/>
    <lineage>
        <taxon>Eukaryota</taxon>
        <taxon>Fungi</taxon>
        <taxon>Dikarya</taxon>
        <taxon>Ascomycota</taxon>
        <taxon>Pezizomycotina</taxon>
        <taxon>Sordariomycetes</taxon>
        <taxon>Hypocreomycetidae</taxon>
        <taxon>Glomerellales</taxon>
        <taxon>Glomerellaceae</taxon>
        <taxon>Colletotrichum</taxon>
        <taxon>Colletotrichum acutatum species complex</taxon>
    </lineage>
</organism>
<dbReference type="EMBL" id="JFFI01002655">
    <property type="protein sequence ID" value="KXH27639.1"/>
    <property type="molecule type" value="Genomic_DNA"/>
</dbReference>
<proteinExistence type="predicted"/>
<evidence type="ECO:0000256" key="1">
    <source>
        <dbReference type="SAM" id="Phobius"/>
    </source>
</evidence>
<evidence type="ECO:0000313" key="3">
    <source>
        <dbReference type="Proteomes" id="UP000070121"/>
    </source>
</evidence>